<dbReference type="GO" id="GO:0046872">
    <property type="term" value="F:metal ion binding"/>
    <property type="evidence" value="ECO:0007669"/>
    <property type="project" value="UniProtKB-KW"/>
</dbReference>
<dbReference type="EMBL" id="FOBB01000001">
    <property type="protein sequence ID" value="SEK80815.1"/>
    <property type="molecule type" value="Genomic_DNA"/>
</dbReference>
<dbReference type="AlphaFoldDB" id="A0A1H7K4K2"/>
<dbReference type="InterPro" id="IPR051395">
    <property type="entry name" value="Cytochrome_c_Peroxidase/MauG"/>
</dbReference>
<evidence type="ECO:0000256" key="4">
    <source>
        <dbReference type="ARBA" id="ARBA00022729"/>
    </source>
</evidence>
<dbReference type="Gene3D" id="1.10.760.10">
    <property type="entry name" value="Cytochrome c-like domain"/>
    <property type="match status" value="2"/>
</dbReference>
<dbReference type="GO" id="GO:0030313">
    <property type="term" value="C:cell envelope"/>
    <property type="evidence" value="ECO:0007669"/>
    <property type="project" value="UniProtKB-SubCell"/>
</dbReference>
<dbReference type="PANTHER" id="PTHR30600:SF10">
    <property type="entry name" value="BLL6722 PROTEIN"/>
    <property type="match status" value="1"/>
</dbReference>
<dbReference type="PROSITE" id="PS51007">
    <property type="entry name" value="CYTC"/>
    <property type="match status" value="1"/>
</dbReference>
<dbReference type="RefSeq" id="WP_143080906.1">
    <property type="nucleotide sequence ID" value="NZ_FOBB01000001.1"/>
</dbReference>
<keyword evidence="2 7" id="KW-0349">Heme</keyword>
<proteinExistence type="predicted"/>
<feature type="domain" description="Cytochrome c" evidence="8">
    <location>
        <begin position="461"/>
        <end position="601"/>
    </location>
</feature>
<gene>
    <name evidence="9" type="ORF">SAMN04488505_101926</name>
</gene>
<evidence type="ECO:0000256" key="5">
    <source>
        <dbReference type="ARBA" id="ARBA00023002"/>
    </source>
</evidence>
<keyword evidence="5" id="KW-0560">Oxidoreductase</keyword>
<dbReference type="InterPro" id="IPR004852">
    <property type="entry name" value="Di-haem_cyt_c_peroxidsae"/>
</dbReference>
<dbReference type="OrthoDB" id="9805202at2"/>
<evidence type="ECO:0000313" key="9">
    <source>
        <dbReference type="EMBL" id="SEK80815.1"/>
    </source>
</evidence>
<dbReference type="InterPro" id="IPR036909">
    <property type="entry name" value="Cyt_c-like_dom_sf"/>
</dbReference>
<keyword evidence="10" id="KW-1185">Reference proteome</keyword>
<dbReference type="Gene3D" id="1.20.1420.20">
    <property type="entry name" value="M75 peptidase, HXXE motif"/>
    <property type="match status" value="1"/>
</dbReference>
<evidence type="ECO:0000313" key="10">
    <source>
        <dbReference type="Proteomes" id="UP000198984"/>
    </source>
</evidence>
<evidence type="ECO:0000256" key="6">
    <source>
        <dbReference type="ARBA" id="ARBA00023004"/>
    </source>
</evidence>
<keyword evidence="3 7" id="KW-0479">Metal-binding</keyword>
<dbReference type="Pfam" id="PF03150">
    <property type="entry name" value="CCP_MauG"/>
    <property type="match status" value="1"/>
</dbReference>
<name>A0A1H7K4K2_9BACT</name>
<keyword evidence="9" id="KW-0575">Peroxidase</keyword>
<dbReference type="InterPro" id="IPR038352">
    <property type="entry name" value="Imelysin_sf"/>
</dbReference>
<evidence type="ECO:0000256" key="3">
    <source>
        <dbReference type="ARBA" id="ARBA00022723"/>
    </source>
</evidence>
<accession>A0A1H7K4K2</accession>
<dbReference type="GO" id="GO:0009055">
    <property type="term" value="F:electron transfer activity"/>
    <property type="evidence" value="ECO:0007669"/>
    <property type="project" value="InterPro"/>
</dbReference>
<evidence type="ECO:0000259" key="8">
    <source>
        <dbReference type="PROSITE" id="PS51007"/>
    </source>
</evidence>
<dbReference type="PANTHER" id="PTHR30600">
    <property type="entry name" value="CYTOCHROME C PEROXIDASE-RELATED"/>
    <property type="match status" value="1"/>
</dbReference>
<dbReference type="Proteomes" id="UP000198984">
    <property type="component" value="Unassembled WGS sequence"/>
</dbReference>
<keyword evidence="4" id="KW-0732">Signal</keyword>
<keyword evidence="6 7" id="KW-0408">Iron</keyword>
<evidence type="ECO:0000256" key="2">
    <source>
        <dbReference type="ARBA" id="ARBA00022617"/>
    </source>
</evidence>
<dbReference type="GO" id="GO:0020037">
    <property type="term" value="F:heme binding"/>
    <property type="evidence" value="ECO:0007669"/>
    <property type="project" value="InterPro"/>
</dbReference>
<evidence type="ECO:0000256" key="1">
    <source>
        <dbReference type="ARBA" id="ARBA00004196"/>
    </source>
</evidence>
<reference evidence="9 10" key="1">
    <citation type="submission" date="2016-10" db="EMBL/GenBank/DDBJ databases">
        <authorList>
            <person name="de Groot N.N."/>
        </authorList>
    </citation>
    <scope>NUCLEOTIDE SEQUENCE [LARGE SCALE GENOMIC DNA]</scope>
    <source>
        <strain evidence="9 10">DSM 21039</strain>
    </source>
</reference>
<evidence type="ECO:0000256" key="7">
    <source>
        <dbReference type="PROSITE-ProRule" id="PRU00433"/>
    </source>
</evidence>
<dbReference type="GO" id="GO:0004130">
    <property type="term" value="F:cytochrome-c peroxidase activity"/>
    <property type="evidence" value="ECO:0007669"/>
    <property type="project" value="TreeGrafter"/>
</dbReference>
<dbReference type="SUPFAM" id="SSF46626">
    <property type="entry name" value="Cytochrome c"/>
    <property type="match status" value="2"/>
</dbReference>
<protein>
    <submittedName>
        <fullName evidence="9">Cytochrome c peroxidase</fullName>
    </submittedName>
</protein>
<dbReference type="InterPro" id="IPR009056">
    <property type="entry name" value="Cyt_c-like_dom"/>
</dbReference>
<sequence length="607" mass="67981">MRIGVIVIAVTLLAILAYSIIDLKADSAAPLATSRWYQFQANELEQKVAALCTAIEQRQPTQKLQQAFFAARLAYKPLELLTTYYMPYTDRFINGPNLQEVEADEKDVTIQPEGFQVLEALLFPTLQNTDTAALRQEAQRLQANLQRVHMRASSQDFTDAQLFDAMRQEVLRISSLGLSGFDSPEAQYSLPEAAAALHGVETIWHFYATRVQLINTELANHTQELFTNARQILQTHTDFNTLDRLHLISNYLDPLMVNLKLVREALNIPYTQLPHFLDPAASHTFAKDAFDVTFYAPDQAQVITADQITLGKQLFYDRVLSYNGQRSCATCHDPHKAFSDGLKTPAALDGEAPVIRNTPTILNAALQPGLFYDQRVAYLEDQVNTVVHNRAEMHGDLKAAALKLQQQTRYQQLFKKAFDVQPSEINPQNIQRAIASYIRSLIKLNSAFDEYMRGDTTRLTAAAKRGFNIFMGKAKCGTCHFMPLFNGVAPPDFAKAEAEIIGVPAIKDKPVIDTDNGKYNVHHIALYRYAFKTPTLRNIALTAPYMHNGVFNTLEEVITFYNNGGGAGMGMQLQGQTLPTDSLHLNQQEQQDVIAFMQSLTDTAAIQ</sequence>
<comment type="subcellular location">
    <subcellularLocation>
        <location evidence="1">Cell envelope</location>
    </subcellularLocation>
</comment>
<organism evidence="9 10">
    <name type="scientific">Chitinophaga rupis</name>
    <dbReference type="NCBI Taxonomy" id="573321"/>
    <lineage>
        <taxon>Bacteria</taxon>
        <taxon>Pseudomonadati</taxon>
        <taxon>Bacteroidota</taxon>
        <taxon>Chitinophagia</taxon>
        <taxon>Chitinophagales</taxon>
        <taxon>Chitinophagaceae</taxon>
        <taxon>Chitinophaga</taxon>
    </lineage>
</organism>
<dbReference type="STRING" id="573321.SAMN04488505_101926"/>